<dbReference type="AlphaFoldDB" id="A0A0F9ZLS7"/>
<comment type="caution">
    <text evidence="3">The sequence shown here is derived from an EMBL/GenBank/DDBJ whole genome shotgun (WGS) entry which is preliminary data.</text>
</comment>
<dbReference type="Pfam" id="PF07508">
    <property type="entry name" value="Recombinase"/>
    <property type="match status" value="1"/>
</dbReference>
<accession>A0A0F9ZLS7</accession>
<reference evidence="3 4" key="1">
    <citation type="journal article" date="2015" name="Nature">
        <title>rRNA introns, odd ribosomes, and small enigmatic genomes across a large radiation of phyla.</title>
        <authorList>
            <person name="Brown C.T."/>
            <person name="Hug L.A."/>
            <person name="Thomas B.C."/>
            <person name="Sharon I."/>
            <person name="Castelle C.J."/>
            <person name="Singh A."/>
            <person name="Wilkins M.J."/>
            <person name="Williams K.H."/>
            <person name="Banfield J.F."/>
        </authorList>
    </citation>
    <scope>NUCLEOTIDE SEQUENCE [LARGE SCALE GENOMIC DNA]</scope>
</reference>
<dbReference type="Proteomes" id="UP000034778">
    <property type="component" value="Unassembled WGS sequence"/>
</dbReference>
<feature type="domain" description="Recombinase" evidence="2">
    <location>
        <begin position="6"/>
        <end position="113"/>
    </location>
</feature>
<dbReference type="PROSITE" id="PS51737">
    <property type="entry name" value="RECOMBINASE_DNA_BIND"/>
    <property type="match status" value="1"/>
</dbReference>
<evidence type="ECO:0000313" key="3">
    <source>
        <dbReference type="EMBL" id="KKP45168.1"/>
    </source>
</evidence>
<dbReference type="GO" id="GO:0003677">
    <property type="term" value="F:DNA binding"/>
    <property type="evidence" value="ECO:0007669"/>
    <property type="project" value="InterPro"/>
</dbReference>
<dbReference type="PANTHER" id="PTHR30461">
    <property type="entry name" value="DNA-INVERTASE FROM LAMBDOID PROPHAGE"/>
    <property type="match status" value="1"/>
</dbReference>
<dbReference type="InterPro" id="IPR025827">
    <property type="entry name" value="Zn_ribbon_recom_dom"/>
</dbReference>
<organism evidence="3 4">
    <name type="scientific">Candidatus Woesebacteria bacterium GW2011_GWB1_33_22</name>
    <dbReference type="NCBI Taxonomy" id="1618566"/>
    <lineage>
        <taxon>Bacteria</taxon>
        <taxon>Candidatus Woeseibacteriota</taxon>
    </lineage>
</organism>
<evidence type="ECO:0000259" key="2">
    <source>
        <dbReference type="PROSITE" id="PS51737"/>
    </source>
</evidence>
<dbReference type="InterPro" id="IPR050639">
    <property type="entry name" value="SSR_resolvase"/>
</dbReference>
<dbReference type="Pfam" id="PF13408">
    <property type="entry name" value="Zn_ribbon_recom"/>
    <property type="match status" value="1"/>
</dbReference>
<sequence length="357" mass="41117">MPGRSPLGYLNDSRDKSIVINKNVSPFIIQAFERYSKGNTQLKEISSFLASKGIITSKNKNLRIDKTKKLLSNSFYYGIFKYGGEVYEGRHTPIISKALFDKVQDVLSSRNKQWQHANVERIPKPYLGLLRCGECGMMISAEIHNKYYKNTNHHAKYIYYHCTKKNKGIKCGQKYIRDVDLEPQLTTLIKKYTLKKTWANQILLKLKIEESDISKSCLDVISIKRKDLEQIDVKLKLLLDSYLDQMIDKDDFQQKKFELMSKRKTIEEQILSLKKNQGNWIEPFKNWIIEASCVDQIISTQDKQQIKVLASKIFGSNLFLENKTVRGDGINAWSALGADPTGRCLVPPRGIEPRITP</sequence>
<comment type="similarity">
    <text evidence="1">Belongs to the site-specific recombinase resolvase family.</text>
</comment>
<gene>
    <name evidence="3" type="ORF">UR35_C0002G0001</name>
</gene>
<dbReference type="Gene3D" id="3.90.1750.20">
    <property type="entry name" value="Putative Large Serine Recombinase, Chain B, Domain 2"/>
    <property type="match status" value="1"/>
</dbReference>
<dbReference type="STRING" id="1618566.UR35_C0002G0001"/>
<dbReference type="GO" id="GO:0000150">
    <property type="term" value="F:DNA strand exchange activity"/>
    <property type="evidence" value="ECO:0007669"/>
    <property type="project" value="InterPro"/>
</dbReference>
<proteinExistence type="inferred from homology"/>
<evidence type="ECO:0000313" key="4">
    <source>
        <dbReference type="Proteomes" id="UP000034778"/>
    </source>
</evidence>
<dbReference type="InterPro" id="IPR011109">
    <property type="entry name" value="DNA_bind_recombinase_dom"/>
</dbReference>
<dbReference type="PANTHER" id="PTHR30461:SF26">
    <property type="entry name" value="RESOLVASE HOMOLOG YNEB"/>
    <property type="match status" value="1"/>
</dbReference>
<protein>
    <submittedName>
        <fullName evidence="3">Recombinase</fullName>
    </submittedName>
</protein>
<name>A0A0F9ZLS7_9BACT</name>
<dbReference type="InterPro" id="IPR038109">
    <property type="entry name" value="DNA_bind_recomb_sf"/>
</dbReference>
<dbReference type="EMBL" id="LBOW01000002">
    <property type="protein sequence ID" value="KKP45168.1"/>
    <property type="molecule type" value="Genomic_DNA"/>
</dbReference>
<evidence type="ECO:0000256" key="1">
    <source>
        <dbReference type="ARBA" id="ARBA00009913"/>
    </source>
</evidence>